<comment type="subcellular location">
    <subcellularLocation>
        <location evidence="1">Cell outer membrane</location>
    </subcellularLocation>
</comment>
<dbReference type="EMBL" id="AP014564">
    <property type="protein sequence ID" value="BAV94501.1"/>
    <property type="molecule type" value="Genomic_DNA"/>
</dbReference>
<organism evidence="9 10">
    <name type="scientific">Ichthyobacterium seriolicida</name>
    <dbReference type="NCBI Taxonomy" id="242600"/>
    <lineage>
        <taxon>Bacteria</taxon>
        <taxon>Pseudomonadati</taxon>
        <taxon>Bacteroidota</taxon>
        <taxon>Flavobacteriia</taxon>
        <taxon>Flavobacteriales</taxon>
        <taxon>Ichthyobacteriaceae</taxon>
        <taxon>Ichthyobacterium</taxon>
    </lineage>
</organism>
<dbReference type="GO" id="GO:0009279">
    <property type="term" value="C:cell outer membrane"/>
    <property type="evidence" value="ECO:0007669"/>
    <property type="project" value="UniProtKB-SubCell"/>
</dbReference>
<dbReference type="Pfam" id="PF14322">
    <property type="entry name" value="SusD-like_3"/>
    <property type="match status" value="1"/>
</dbReference>
<keyword evidence="5" id="KW-0998">Cell outer membrane</keyword>
<evidence type="ECO:0000313" key="10">
    <source>
        <dbReference type="Proteomes" id="UP000243197"/>
    </source>
</evidence>
<dbReference type="CDD" id="cd08977">
    <property type="entry name" value="SusD"/>
    <property type="match status" value="1"/>
</dbReference>
<evidence type="ECO:0000259" key="8">
    <source>
        <dbReference type="Pfam" id="PF14322"/>
    </source>
</evidence>
<evidence type="ECO:0000256" key="1">
    <source>
        <dbReference type="ARBA" id="ARBA00004442"/>
    </source>
</evidence>
<evidence type="ECO:0000256" key="4">
    <source>
        <dbReference type="ARBA" id="ARBA00023136"/>
    </source>
</evidence>
<name>A0A1J1E0P5_9FLAO</name>
<feature type="domain" description="SusD-like N-terminal" evidence="8">
    <location>
        <begin position="100"/>
        <end position="222"/>
    </location>
</feature>
<proteinExistence type="inferred from homology"/>
<comment type="similarity">
    <text evidence="2">Belongs to the SusD family.</text>
</comment>
<dbReference type="Pfam" id="PF07980">
    <property type="entry name" value="SusD_RagB"/>
    <property type="match status" value="1"/>
</dbReference>
<evidence type="ECO:0000313" key="9">
    <source>
        <dbReference type="EMBL" id="BAV94501.1"/>
    </source>
</evidence>
<dbReference type="SUPFAM" id="SSF48452">
    <property type="entry name" value="TPR-like"/>
    <property type="match status" value="1"/>
</dbReference>
<evidence type="ECO:0000259" key="7">
    <source>
        <dbReference type="Pfam" id="PF07980"/>
    </source>
</evidence>
<evidence type="ECO:0000256" key="3">
    <source>
        <dbReference type="ARBA" id="ARBA00022729"/>
    </source>
</evidence>
<evidence type="ECO:0000256" key="2">
    <source>
        <dbReference type="ARBA" id="ARBA00006275"/>
    </source>
</evidence>
<dbReference type="Proteomes" id="UP000243197">
    <property type="component" value="Chromosome"/>
</dbReference>
<dbReference type="KEGG" id="ise:JBKA6_0488"/>
<dbReference type="InterPro" id="IPR033985">
    <property type="entry name" value="SusD-like_N"/>
</dbReference>
<feature type="chain" id="PRO_5012768903" evidence="6">
    <location>
        <begin position="25"/>
        <end position="486"/>
    </location>
</feature>
<keyword evidence="10" id="KW-1185">Reference proteome</keyword>
<dbReference type="AlphaFoldDB" id="A0A1J1E0P5"/>
<dbReference type="InterPro" id="IPR011990">
    <property type="entry name" value="TPR-like_helical_dom_sf"/>
</dbReference>
<feature type="domain" description="RagB/SusD" evidence="7">
    <location>
        <begin position="358"/>
        <end position="479"/>
    </location>
</feature>
<keyword evidence="4" id="KW-0472">Membrane</keyword>
<protein>
    <submittedName>
        <fullName evidence="9">Glycan metabolism protein RagB</fullName>
    </submittedName>
</protein>
<evidence type="ECO:0000256" key="5">
    <source>
        <dbReference type="ARBA" id="ARBA00023237"/>
    </source>
</evidence>
<accession>A0A1J1E0P5</accession>
<evidence type="ECO:0000256" key="6">
    <source>
        <dbReference type="SAM" id="SignalP"/>
    </source>
</evidence>
<dbReference type="OrthoDB" id="1100079at2"/>
<feature type="signal peptide" evidence="6">
    <location>
        <begin position="1"/>
        <end position="24"/>
    </location>
</feature>
<dbReference type="Gene3D" id="1.25.40.390">
    <property type="match status" value="1"/>
</dbReference>
<gene>
    <name evidence="9" type="ORF">JBKA6_0488</name>
</gene>
<reference evidence="9 10" key="1">
    <citation type="submission" date="2014-03" db="EMBL/GenBank/DDBJ databases">
        <title>complete genome sequence of Flavobacteriaceae bacterium JBKA-6.</title>
        <authorList>
            <person name="Takano T."/>
            <person name="Nakamura Y."/>
            <person name="Takuma S."/>
            <person name="Yasuike M."/>
            <person name="Matsuyama T."/>
            <person name="Sakai T."/>
            <person name="Fujiwara A."/>
            <person name="Kimoto K."/>
            <person name="Fukuda Y."/>
            <person name="Kondo H."/>
            <person name="Hirono I."/>
            <person name="Nakayasu C."/>
        </authorList>
    </citation>
    <scope>NUCLEOTIDE SEQUENCE [LARGE SCALE GENOMIC DNA]</scope>
    <source>
        <strain evidence="9 10">JBKA-6</strain>
    </source>
</reference>
<sequence>MKKYITMKKYIVLLLLLTSSSCVKDILDSPKSNSILYEDAFKTKDGVEAFMSGIIRNLSMYKEQYYEGHGYVALHSVYLARTVKGDDIIMGKAGDHFSDDSENNDRDKTADRSHFTWGFFYSLINQLNVFIKNVEDASILEVDEKDKFLSESRVLRAYCYFQLSMEFQSAYSNNSSSGKPSLPIYKKPSNKTSVGKKFSTLEDVYAFIKAELKESIPKLKAARINKSYINSAVANGIYARVLQVTQDDWAACETAALNALGGKVDDVLNSKSYTTGFDDISNSEWIWGMDQTDKQHMGVTVMSSFFEPTGRAYSSLFINKEFVSKFTDTDVRKLFIKNGSDESEPKLYTTNKFKFKFKSDMVLMRTSEMMLIVAEAKFRQDKGDAAHDMLYKLQKNRDPSAAKSANTGDALMEEILLERRKELYGEMGVEWFDAKRLGRPIVRSGNHMLAGRGFDLTANDVGFYLMIPEKEIDANDNVTDDINNDR</sequence>
<dbReference type="PROSITE" id="PS51257">
    <property type="entry name" value="PROKAR_LIPOPROTEIN"/>
    <property type="match status" value="1"/>
</dbReference>
<dbReference type="InterPro" id="IPR012944">
    <property type="entry name" value="SusD_RagB_dom"/>
</dbReference>
<keyword evidence="3 6" id="KW-0732">Signal</keyword>